<dbReference type="HOGENOM" id="CLU_1839043_0_0_1"/>
<feature type="compositionally biased region" description="Low complexity" evidence="1">
    <location>
        <begin position="113"/>
        <end position="129"/>
    </location>
</feature>
<evidence type="ECO:0000256" key="1">
    <source>
        <dbReference type="SAM" id="MobiDB-lite"/>
    </source>
</evidence>
<dbReference type="InParanoid" id="A0BTX2"/>
<proteinExistence type="predicted"/>
<accession>A0BTX2</accession>
<dbReference type="RefSeq" id="XP_001429387.1">
    <property type="nucleotide sequence ID" value="XM_001429350.1"/>
</dbReference>
<dbReference type="EMBL" id="CT868017">
    <property type="protein sequence ID" value="CAK61989.1"/>
    <property type="molecule type" value="Genomic_DNA"/>
</dbReference>
<gene>
    <name evidence="2" type="ORF">GSPATT00032221001</name>
</gene>
<dbReference type="GeneID" id="5015171"/>
<protein>
    <recommendedName>
        <fullName evidence="4">Histone deacetylase complex subunit SAP30 Sin3 binding domain-containing protein</fullName>
    </recommendedName>
</protein>
<dbReference type="OrthoDB" id="309628at2759"/>
<feature type="region of interest" description="Disordered" evidence="1">
    <location>
        <begin position="38"/>
        <end position="64"/>
    </location>
</feature>
<evidence type="ECO:0000313" key="2">
    <source>
        <dbReference type="EMBL" id="CAK61989.1"/>
    </source>
</evidence>
<dbReference type="AlphaFoldDB" id="A0BTX2"/>
<name>A0BTX2_PARTE</name>
<evidence type="ECO:0008006" key="4">
    <source>
        <dbReference type="Google" id="ProtNLM"/>
    </source>
</evidence>
<evidence type="ECO:0000313" key="3">
    <source>
        <dbReference type="Proteomes" id="UP000000600"/>
    </source>
</evidence>
<keyword evidence="3" id="KW-1185">Reference proteome</keyword>
<dbReference type="KEGG" id="ptm:GSPATT00032221001"/>
<feature type="region of interest" description="Disordered" evidence="1">
    <location>
        <begin position="106"/>
        <end position="129"/>
    </location>
</feature>
<reference evidence="2 3" key="1">
    <citation type="journal article" date="2006" name="Nature">
        <title>Global trends of whole-genome duplications revealed by the ciliate Paramecium tetraurelia.</title>
        <authorList>
            <consortium name="Genoscope"/>
            <person name="Aury J.-M."/>
            <person name="Jaillon O."/>
            <person name="Duret L."/>
            <person name="Noel B."/>
            <person name="Jubin C."/>
            <person name="Porcel B.M."/>
            <person name="Segurens B."/>
            <person name="Daubin V."/>
            <person name="Anthouard V."/>
            <person name="Aiach N."/>
            <person name="Arnaiz O."/>
            <person name="Billaut A."/>
            <person name="Beisson J."/>
            <person name="Blanc I."/>
            <person name="Bouhouche K."/>
            <person name="Camara F."/>
            <person name="Duharcourt S."/>
            <person name="Guigo R."/>
            <person name="Gogendeau D."/>
            <person name="Katinka M."/>
            <person name="Keller A.-M."/>
            <person name="Kissmehl R."/>
            <person name="Klotz C."/>
            <person name="Koll F."/>
            <person name="Le Moue A."/>
            <person name="Lepere C."/>
            <person name="Malinsky S."/>
            <person name="Nowacki M."/>
            <person name="Nowak J.K."/>
            <person name="Plattner H."/>
            <person name="Poulain J."/>
            <person name="Ruiz F."/>
            <person name="Serrano V."/>
            <person name="Zagulski M."/>
            <person name="Dessen P."/>
            <person name="Betermier M."/>
            <person name="Weissenbach J."/>
            <person name="Scarpelli C."/>
            <person name="Schachter V."/>
            <person name="Sperling L."/>
            <person name="Meyer E."/>
            <person name="Cohen J."/>
            <person name="Wincker P."/>
        </authorList>
    </citation>
    <scope>NUCLEOTIDE SEQUENCE [LARGE SCALE GENOMIC DNA]</scope>
    <source>
        <strain evidence="2 3">Stock d4-2</strain>
    </source>
</reference>
<organism evidence="2 3">
    <name type="scientific">Paramecium tetraurelia</name>
    <dbReference type="NCBI Taxonomy" id="5888"/>
    <lineage>
        <taxon>Eukaryota</taxon>
        <taxon>Sar</taxon>
        <taxon>Alveolata</taxon>
        <taxon>Ciliophora</taxon>
        <taxon>Intramacronucleata</taxon>
        <taxon>Oligohymenophorea</taxon>
        <taxon>Peniculida</taxon>
        <taxon>Parameciidae</taxon>
        <taxon>Paramecium</taxon>
    </lineage>
</organism>
<dbReference type="OMA" id="MKEMNDN"/>
<dbReference type="Proteomes" id="UP000000600">
    <property type="component" value="Unassembled WGS sequence"/>
</dbReference>
<sequence length="129" mass="14618">MKEVSDKSKVVDGKRKRVMSVNGVMSVVTKELLREQKTPVPKVQKTVVKKQENHKKVSEKQQYQNDKRVKITQSALRELIQSHFIVVSDNEEALIQSSKYFKNSLVGNNQKASSSSDSQSDSSSSSRYK</sequence>
<feature type="compositionally biased region" description="Basic and acidic residues" evidence="1">
    <location>
        <begin position="49"/>
        <end position="64"/>
    </location>
</feature>